<evidence type="ECO:0000313" key="3">
    <source>
        <dbReference type="Proteomes" id="UP000247810"/>
    </source>
</evidence>
<name>A0A319E3T3_9EURO</name>
<dbReference type="AlphaFoldDB" id="A0A319E3T3"/>
<keyword evidence="3" id="KW-1185">Reference proteome</keyword>
<dbReference type="VEuPathDB" id="FungiDB:BO71DRAFT_58652"/>
<organism evidence="2 3">
    <name type="scientific">Aspergillus ellipticus CBS 707.79</name>
    <dbReference type="NCBI Taxonomy" id="1448320"/>
    <lineage>
        <taxon>Eukaryota</taxon>
        <taxon>Fungi</taxon>
        <taxon>Dikarya</taxon>
        <taxon>Ascomycota</taxon>
        <taxon>Pezizomycotina</taxon>
        <taxon>Eurotiomycetes</taxon>
        <taxon>Eurotiomycetidae</taxon>
        <taxon>Eurotiales</taxon>
        <taxon>Aspergillaceae</taxon>
        <taxon>Aspergillus</taxon>
        <taxon>Aspergillus subgen. Circumdati</taxon>
    </lineage>
</organism>
<feature type="region of interest" description="Disordered" evidence="1">
    <location>
        <begin position="1"/>
        <end position="134"/>
    </location>
</feature>
<evidence type="ECO:0000256" key="1">
    <source>
        <dbReference type="SAM" id="MobiDB-lite"/>
    </source>
</evidence>
<protein>
    <submittedName>
        <fullName evidence="2">Uncharacterized protein</fullName>
    </submittedName>
</protein>
<sequence>MMGGRTGPVRAGKTWQPASHSGSAAVCTILQPSSSPVIGREGRREGEPSIAGSPQLIDRRDTKANPVQSQQPQPSIHPSISGTTTRPSGSGEGRRGGEGGGYGNPNRSSDDLERWPRLRPVHRTRLRKEGRKKPGPAIHPILDVLALHACMTDPPPGATDLLAAPLPPPLTALARWFPSIMLLPLAPFVQLISWKKGWPTHRPAALAVCQTCALEGIFRP</sequence>
<feature type="compositionally biased region" description="Low complexity" evidence="1">
    <location>
        <begin position="66"/>
        <end position="89"/>
    </location>
</feature>
<accession>A0A319E3T3</accession>
<dbReference type="Proteomes" id="UP000247810">
    <property type="component" value="Unassembled WGS sequence"/>
</dbReference>
<feature type="compositionally biased region" description="Basic residues" evidence="1">
    <location>
        <begin position="117"/>
        <end position="134"/>
    </location>
</feature>
<proteinExistence type="predicted"/>
<gene>
    <name evidence="2" type="ORF">BO71DRAFT_58652</name>
</gene>
<reference evidence="2 3" key="1">
    <citation type="submission" date="2018-02" db="EMBL/GenBank/DDBJ databases">
        <title>The genomes of Aspergillus section Nigri reveals drivers in fungal speciation.</title>
        <authorList>
            <consortium name="DOE Joint Genome Institute"/>
            <person name="Vesth T.C."/>
            <person name="Nybo J."/>
            <person name="Theobald S."/>
            <person name="Brandl J."/>
            <person name="Frisvad J.C."/>
            <person name="Nielsen K.F."/>
            <person name="Lyhne E.K."/>
            <person name="Kogle M.E."/>
            <person name="Kuo A."/>
            <person name="Riley R."/>
            <person name="Clum A."/>
            <person name="Nolan M."/>
            <person name="Lipzen A."/>
            <person name="Salamov A."/>
            <person name="Henrissat B."/>
            <person name="Wiebenga A."/>
            <person name="De vries R.P."/>
            <person name="Grigoriev I.V."/>
            <person name="Mortensen U.H."/>
            <person name="Andersen M.R."/>
            <person name="Baker S.E."/>
        </authorList>
    </citation>
    <scope>NUCLEOTIDE SEQUENCE [LARGE SCALE GENOMIC DNA]</scope>
    <source>
        <strain evidence="2 3">CBS 707.79</strain>
    </source>
</reference>
<evidence type="ECO:0000313" key="2">
    <source>
        <dbReference type="EMBL" id="PYH98383.1"/>
    </source>
</evidence>
<dbReference type="EMBL" id="KZ825812">
    <property type="protein sequence ID" value="PYH98383.1"/>
    <property type="molecule type" value="Genomic_DNA"/>
</dbReference>